<sequence>MELSNLSVLLVWSSATALVIALIAFALDLAQHAERRVHPAPADATDVLVPRRAAGIAMATTWLATGLLAAAIVLRGLAAGRTPWANMYEFTLVGTFAALVAFVLLNLRRDLRFAGAFIAGTAALFLVLALNAFYTPATGLFPALQSYWLVIHVGVAIGATGIFTVACILSALQLLRDHREDGGVVLGRRWWRWLEVMPAPNELESMAFRLNAVGFVAWTFTLIGGAIWAESAWGRYWGWDPKEVWTFIIWIVYAAYLHARTTRGWTGRRAAWLVLVGFACVIFNFTVVNLLINGKHSYSGLTAG</sequence>
<reference evidence="8 9" key="1">
    <citation type="submission" date="2019-03" db="EMBL/GenBank/DDBJ databases">
        <title>Cellulosimicrobium funkei JCM14302 Assembly.</title>
        <authorList>
            <person name="Dou T."/>
        </authorList>
    </citation>
    <scope>NUCLEOTIDE SEQUENCE [LARGE SCALE GENOMIC DNA]</scope>
    <source>
        <strain evidence="8 9">JCM 14302</strain>
    </source>
</reference>
<dbReference type="InterPro" id="IPR017562">
    <property type="entry name" value="Cyt_c_biogenesis_CcsA"/>
</dbReference>
<evidence type="ECO:0000313" key="9">
    <source>
        <dbReference type="Proteomes" id="UP000298003"/>
    </source>
</evidence>
<keyword evidence="4 6" id="KW-1133">Transmembrane helix</keyword>
<dbReference type="EMBL" id="SOZH01000012">
    <property type="protein sequence ID" value="TFF04414.1"/>
    <property type="molecule type" value="Genomic_DNA"/>
</dbReference>
<keyword evidence="9" id="KW-1185">Reference proteome</keyword>
<evidence type="ECO:0000256" key="1">
    <source>
        <dbReference type="ARBA" id="ARBA00004141"/>
    </source>
</evidence>
<dbReference type="AlphaFoldDB" id="A0A4Y8QYW1"/>
<keyword evidence="3" id="KW-0201">Cytochrome c-type biogenesis</keyword>
<evidence type="ECO:0000256" key="2">
    <source>
        <dbReference type="ARBA" id="ARBA00022692"/>
    </source>
</evidence>
<organism evidence="8 9">
    <name type="scientific">Cellulosimicrobium funkei</name>
    <dbReference type="NCBI Taxonomy" id="264251"/>
    <lineage>
        <taxon>Bacteria</taxon>
        <taxon>Bacillati</taxon>
        <taxon>Actinomycetota</taxon>
        <taxon>Actinomycetes</taxon>
        <taxon>Micrococcales</taxon>
        <taxon>Promicromonosporaceae</taxon>
        <taxon>Cellulosimicrobium</taxon>
    </lineage>
</organism>
<dbReference type="Pfam" id="PF01578">
    <property type="entry name" value="Cytochrom_C_asm"/>
    <property type="match status" value="1"/>
</dbReference>
<feature type="transmembrane region" description="Helical" evidence="6">
    <location>
        <begin position="56"/>
        <end position="78"/>
    </location>
</feature>
<dbReference type="GO" id="GO:0020037">
    <property type="term" value="F:heme binding"/>
    <property type="evidence" value="ECO:0007669"/>
    <property type="project" value="InterPro"/>
</dbReference>
<feature type="transmembrane region" description="Helical" evidence="6">
    <location>
        <begin position="210"/>
        <end position="229"/>
    </location>
</feature>
<feature type="transmembrane region" description="Helical" evidence="6">
    <location>
        <begin position="6"/>
        <end position="27"/>
    </location>
</feature>
<proteinExistence type="predicted"/>
<dbReference type="GO" id="GO:0005886">
    <property type="term" value="C:plasma membrane"/>
    <property type="evidence" value="ECO:0007669"/>
    <property type="project" value="TreeGrafter"/>
</dbReference>
<dbReference type="RefSeq" id="WP_061269130.1">
    <property type="nucleotide sequence ID" value="NZ_SOZH01000012.1"/>
</dbReference>
<keyword evidence="5 6" id="KW-0472">Membrane</keyword>
<dbReference type="PANTHER" id="PTHR30071:SF1">
    <property type="entry name" value="CYTOCHROME B_B6 PROTEIN-RELATED"/>
    <property type="match status" value="1"/>
</dbReference>
<accession>A0A4Y8QYW1</accession>
<feature type="domain" description="Cytochrome c assembly protein" evidence="7">
    <location>
        <begin position="84"/>
        <end position="294"/>
    </location>
</feature>
<dbReference type="PANTHER" id="PTHR30071">
    <property type="entry name" value="HEME EXPORTER PROTEIN C"/>
    <property type="match status" value="1"/>
</dbReference>
<dbReference type="GO" id="GO:0017004">
    <property type="term" value="P:cytochrome complex assembly"/>
    <property type="evidence" value="ECO:0007669"/>
    <property type="project" value="UniProtKB-KW"/>
</dbReference>
<evidence type="ECO:0000259" key="7">
    <source>
        <dbReference type="Pfam" id="PF01578"/>
    </source>
</evidence>
<comment type="caution">
    <text evidence="8">The sequence shown here is derived from an EMBL/GenBank/DDBJ whole genome shotgun (WGS) entry which is preliminary data.</text>
</comment>
<gene>
    <name evidence="8" type="primary">ccsB</name>
    <name evidence="8" type="ORF">E1O70_18390</name>
</gene>
<feature type="transmembrane region" description="Helical" evidence="6">
    <location>
        <begin position="114"/>
        <end position="134"/>
    </location>
</feature>
<keyword evidence="2 6" id="KW-0812">Transmembrane</keyword>
<comment type="subcellular location">
    <subcellularLocation>
        <location evidence="1">Membrane</location>
        <topology evidence="1">Multi-pass membrane protein</topology>
    </subcellularLocation>
</comment>
<name>A0A4Y8QYW1_9MICO</name>
<feature type="transmembrane region" description="Helical" evidence="6">
    <location>
        <begin position="146"/>
        <end position="172"/>
    </location>
</feature>
<protein>
    <submittedName>
        <fullName evidence="8">C-type cytochrome biogenesis protein CcsB</fullName>
    </submittedName>
</protein>
<dbReference type="GeneID" id="95686454"/>
<evidence type="ECO:0000256" key="3">
    <source>
        <dbReference type="ARBA" id="ARBA00022748"/>
    </source>
</evidence>
<dbReference type="NCBIfam" id="TIGR03144">
    <property type="entry name" value="cytochr_II_ccsB"/>
    <property type="match status" value="1"/>
</dbReference>
<feature type="transmembrane region" description="Helical" evidence="6">
    <location>
        <begin position="244"/>
        <end position="259"/>
    </location>
</feature>
<dbReference type="InterPro" id="IPR045062">
    <property type="entry name" value="Cyt_c_biogenesis_CcsA/CcmC"/>
</dbReference>
<dbReference type="Proteomes" id="UP000298003">
    <property type="component" value="Unassembled WGS sequence"/>
</dbReference>
<feature type="transmembrane region" description="Helical" evidence="6">
    <location>
        <begin position="90"/>
        <end position="107"/>
    </location>
</feature>
<evidence type="ECO:0000256" key="5">
    <source>
        <dbReference type="ARBA" id="ARBA00023136"/>
    </source>
</evidence>
<feature type="transmembrane region" description="Helical" evidence="6">
    <location>
        <begin position="271"/>
        <end position="292"/>
    </location>
</feature>
<evidence type="ECO:0000313" key="8">
    <source>
        <dbReference type="EMBL" id="TFF04414.1"/>
    </source>
</evidence>
<evidence type="ECO:0000256" key="6">
    <source>
        <dbReference type="SAM" id="Phobius"/>
    </source>
</evidence>
<dbReference type="InterPro" id="IPR002541">
    <property type="entry name" value="Cyt_c_assembly"/>
</dbReference>
<evidence type="ECO:0000256" key="4">
    <source>
        <dbReference type="ARBA" id="ARBA00022989"/>
    </source>
</evidence>